<evidence type="ECO:0000256" key="6">
    <source>
        <dbReference type="ARBA" id="ARBA00022777"/>
    </source>
</evidence>
<evidence type="ECO:0000256" key="9">
    <source>
        <dbReference type="SAM" id="Phobius"/>
    </source>
</evidence>
<dbReference type="InterPro" id="IPR033479">
    <property type="entry name" value="dCache_1"/>
</dbReference>
<evidence type="ECO:0000256" key="7">
    <source>
        <dbReference type="ARBA" id="ARBA00022989"/>
    </source>
</evidence>
<dbReference type="InterPro" id="IPR010559">
    <property type="entry name" value="Sig_transdc_His_kin_internal"/>
</dbReference>
<name>A0A9X2CRH2_9BACI</name>
<dbReference type="AlphaFoldDB" id="A0A9X2CRH2"/>
<evidence type="ECO:0000313" key="11">
    <source>
        <dbReference type="EMBL" id="MCL7746175.1"/>
    </source>
</evidence>
<dbReference type="CDD" id="cd12912">
    <property type="entry name" value="PDC2_MCP_like"/>
    <property type="match status" value="1"/>
</dbReference>
<dbReference type="InterPro" id="IPR036890">
    <property type="entry name" value="HATPase_C_sf"/>
</dbReference>
<dbReference type="InterPro" id="IPR003660">
    <property type="entry name" value="HAMP_dom"/>
</dbReference>
<dbReference type="CDD" id="cd06225">
    <property type="entry name" value="HAMP"/>
    <property type="match status" value="1"/>
</dbReference>
<sequence length="593" mass="67856">MINNKNMTKNRFATKVVFVILIVTLIPTLFNSIFFYVSSSNIIKENVRESSIQTTRQAADSLSNVLTAGSDMSNLIYSNKRLQEIVKADLDTELSEHERHQNNEMMNSFLNAHIQSNSHVQMIYILREEGTSWVSRFFHWEKFHQANLRELEWVIGSIKRDGELYWEGLQFEWFSGLEESTELVLPISRVMKDFDKLNNIAYIQVFLDGEAVLDTINEIKLGKTGRFFVVDQQGNIMIDSNIEKINETISNEQLYDRVIFGEEIEFEYVEGGLNYYGVKQPLANGWTIVGVVPIEEITGQLLTIQTIVILSSITFGIVAILIGLFFANRVTKPIKVLTNQMKLVGEGDFNVRTNVQTSDEIGMMSMEFNRMLEKLEHLMELVKSEQVQKKEAELRVVKHRINPHFLFNTLSTIRWLVNFKQFDRANMALSALTRLLEANMGKKGTFVTVKEEIEIIEKFIDIMQIRYEQIFQLQLDVELEVNDFLIPQMLLQPIVENAIFHGIVPTGKEGIIKLSGRKIVDGVKIVISDNGIGMDKEKLSKIQEATYTPNTSVGIGFLHVFESIKLYYASDSSVKIDCSTNGTTVTLIIKLKR</sequence>
<dbReference type="Pfam" id="PF02518">
    <property type="entry name" value="HATPase_c"/>
    <property type="match status" value="1"/>
</dbReference>
<dbReference type="SUPFAM" id="SSF55874">
    <property type="entry name" value="ATPase domain of HSP90 chaperone/DNA topoisomerase II/histidine kinase"/>
    <property type="match status" value="1"/>
</dbReference>
<evidence type="ECO:0000256" key="4">
    <source>
        <dbReference type="ARBA" id="ARBA00022679"/>
    </source>
</evidence>
<evidence type="ECO:0000256" key="2">
    <source>
        <dbReference type="ARBA" id="ARBA00022475"/>
    </source>
</evidence>
<dbReference type="Gene3D" id="3.30.450.20">
    <property type="entry name" value="PAS domain"/>
    <property type="match status" value="1"/>
</dbReference>
<dbReference type="Proteomes" id="UP001139150">
    <property type="component" value="Unassembled WGS sequence"/>
</dbReference>
<dbReference type="Pfam" id="PF02743">
    <property type="entry name" value="dCache_1"/>
    <property type="match status" value="1"/>
</dbReference>
<dbReference type="PROSITE" id="PS50885">
    <property type="entry name" value="HAMP"/>
    <property type="match status" value="1"/>
</dbReference>
<keyword evidence="7 9" id="KW-1133">Transmembrane helix</keyword>
<keyword evidence="12" id="KW-1185">Reference proteome</keyword>
<dbReference type="SMART" id="SM00304">
    <property type="entry name" value="HAMP"/>
    <property type="match status" value="1"/>
</dbReference>
<organism evidence="11 12">
    <name type="scientific">Halalkalibacter alkaliphilus</name>
    <dbReference type="NCBI Taxonomy" id="2917993"/>
    <lineage>
        <taxon>Bacteria</taxon>
        <taxon>Bacillati</taxon>
        <taxon>Bacillota</taxon>
        <taxon>Bacilli</taxon>
        <taxon>Bacillales</taxon>
        <taxon>Bacillaceae</taxon>
        <taxon>Halalkalibacter</taxon>
    </lineage>
</organism>
<reference evidence="11" key="1">
    <citation type="submission" date="2022-02" db="EMBL/GenBank/DDBJ databases">
        <title>Halalkalibacter sp. nov. isolated from Lonar Lake, India.</title>
        <authorList>
            <person name="Joshi A."/>
            <person name="Thite S."/>
            <person name="Lodha T."/>
        </authorList>
    </citation>
    <scope>NUCLEOTIDE SEQUENCE</scope>
    <source>
        <strain evidence="11">MEB205</strain>
    </source>
</reference>
<accession>A0A9X2CRH2</accession>
<dbReference type="GO" id="GO:0000155">
    <property type="term" value="F:phosphorelay sensor kinase activity"/>
    <property type="evidence" value="ECO:0007669"/>
    <property type="project" value="InterPro"/>
</dbReference>
<dbReference type="Pfam" id="PF00672">
    <property type="entry name" value="HAMP"/>
    <property type="match status" value="1"/>
</dbReference>
<dbReference type="Gene3D" id="6.10.340.10">
    <property type="match status" value="1"/>
</dbReference>
<dbReference type="InterPro" id="IPR029151">
    <property type="entry name" value="Sensor-like_sf"/>
</dbReference>
<dbReference type="InterPro" id="IPR050640">
    <property type="entry name" value="Bact_2-comp_sensor_kinase"/>
</dbReference>
<feature type="transmembrane region" description="Helical" evidence="9">
    <location>
        <begin position="307"/>
        <end position="327"/>
    </location>
</feature>
<dbReference type="SUPFAM" id="SSF158472">
    <property type="entry name" value="HAMP domain-like"/>
    <property type="match status" value="1"/>
</dbReference>
<dbReference type="PANTHER" id="PTHR34220">
    <property type="entry name" value="SENSOR HISTIDINE KINASE YPDA"/>
    <property type="match status" value="1"/>
</dbReference>
<feature type="transmembrane region" description="Helical" evidence="9">
    <location>
        <begin position="12"/>
        <end position="37"/>
    </location>
</feature>
<dbReference type="RefSeq" id="WP_250095106.1">
    <property type="nucleotide sequence ID" value="NZ_JAKRYL010000003.1"/>
</dbReference>
<gene>
    <name evidence="11" type="ORF">MF646_03485</name>
</gene>
<keyword evidence="8 9" id="KW-0472">Membrane</keyword>
<feature type="domain" description="HAMP" evidence="10">
    <location>
        <begin position="328"/>
        <end position="380"/>
    </location>
</feature>
<dbReference type="GO" id="GO:0005886">
    <property type="term" value="C:plasma membrane"/>
    <property type="evidence" value="ECO:0007669"/>
    <property type="project" value="UniProtKB-SubCell"/>
</dbReference>
<comment type="subcellular location">
    <subcellularLocation>
        <location evidence="1">Cell membrane</location>
        <topology evidence="1">Multi-pass membrane protein</topology>
    </subcellularLocation>
</comment>
<protein>
    <submittedName>
        <fullName evidence="11">Histidine kinase</fullName>
    </submittedName>
</protein>
<evidence type="ECO:0000313" key="12">
    <source>
        <dbReference type="Proteomes" id="UP001139150"/>
    </source>
</evidence>
<dbReference type="SMART" id="SM00387">
    <property type="entry name" value="HATPase_c"/>
    <property type="match status" value="1"/>
</dbReference>
<dbReference type="PANTHER" id="PTHR34220:SF7">
    <property type="entry name" value="SENSOR HISTIDINE KINASE YPDA"/>
    <property type="match status" value="1"/>
</dbReference>
<keyword evidence="3" id="KW-0597">Phosphoprotein</keyword>
<evidence type="ECO:0000256" key="8">
    <source>
        <dbReference type="ARBA" id="ARBA00023136"/>
    </source>
</evidence>
<dbReference type="SUPFAM" id="SSF103190">
    <property type="entry name" value="Sensory domain-like"/>
    <property type="match status" value="1"/>
</dbReference>
<evidence type="ECO:0000259" key="10">
    <source>
        <dbReference type="PROSITE" id="PS50885"/>
    </source>
</evidence>
<proteinExistence type="predicted"/>
<keyword evidence="6 11" id="KW-0418">Kinase</keyword>
<dbReference type="EMBL" id="JAKRYL010000003">
    <property type="protein sequence ID" value="MCL7746175.1"/>
    <property type="molecule type" value="Genomic_DNA"/>
</dbReference>
<keyword evidence="4" id="KW-0808">Transferase</keyword>
<keyword evidence="2" id="KW-1003">Cell membrane</keyword>
<evidence type="ECO:0000256" key="5">
    <source>
        <dbReference type="ARBA" id="ARBA00022692"/>
    </source>
</evidence>
<evidence type="ECO:0000256" key="3">
    <source>
        <dbReference type="ARBA" id="ARBA00022553"/>
    </source>
</evidence>
<keyword evidence="5 9" id="KW-0812">Transmembrane</keyword>
<dbReference type="Gene3D" id="3.30.565.10">
    <property type="entry name" value="Histidine kinase-like ATPase, C-terminal domain"/>
    <property type="match status" value="1"/>
</dbReference>
<comment type="caution">
    <text evidence="11">The sequence shown here is derived from an EMBL/GenBank/DDBJ whole genome shotgun (WGS) entry which is preliminary data.</text>
</comment>
<dbReference type="Pfam" id="PF06580">
    <property type="entry name" value="His_kinase"/>
    <property type="match status" value="1"/>
</dbReference>
<evidence type="ECO:0000256" key="1">
    <source>
        <dbReference type="ARBA" id="ARBA00004651"/>
    </source>
</evidence>
<dbReference type="InterPro" id="IPR003594">
    <property type="entry name" value="HATPase_dom"/>
</dbReference>